<dbReference type="Pfam" id="PF00037">
    <property type="entry name" value="Fer4"/>
    <property type="match status" value="1"/>
</dbReference>
<dbReference type="PANTHER" id="PTHR43673:SF10">
    <property type="entry name" value="NADH DEHYDROGENASE_NAD(P)H NITROREDUCTASE XCC3605-RELATED"/>
    <property type="match status" value="1"/>
</dbReference>
<evidence type="ECO:0000256" key="1">
    <source>
        <dbReference type="ARBA" id="ARBA00007118"/>
    </source>
</evidence>
<evidence type="ECO:0000256" key="4">
    <source>
        <dbReference type="ARBA" id="ARBA00023004"/>
    </source>
</evidence>
<dbReference type="EMBL" id="MNTG01000027">
    <property type="protein sequence ID" value="OLA37800.1"/>
    <property type="molecule type" value="Genomic_DNA"/>
</dbReference>
<dbReference type="SUPFAM" id="SSF55469">
    <property type="entry name" value="FMN-dependent nitroreductase-like"/>
    <property type="match status" value="1"/>
</dbReference>
<feature type="domain" description="4Fe-4S ferredoxin-type" evidence="6">
    <location>
        <begin position="33"/>
        <end position="61"/>
    </location>
</feature>
<evidence type="ECO:0000256" key="3">
    <source>
        <dbReference type="ARBA" id="ARBA00023002"/>
    </source>
</evidence>
<dbReference type="GO" id="GO:0051536">
    <property type="term" value="F:iron-sulfur cluster binding"/>
    <property type="evidence" value="ECO:0007669"/>
    <property type="project" value="UniProtKB-KW"/>
</dbReference>
<evidence type="ECO:0000313" key="8">
    <source>
        <dbReference type="Proteomes" id="UP000186777"/>
    </source>
</evidence>
<keyword evidence="2" id="KW-0479">Metal-binding</keyword>
<comment type="caution">
    <text evidence="7">The sequence shown here is derived from an EMBL/GenBank/DDBJ whole genome shotgun (WGS) entry which is preliminary data.</text>
</comment>
<dbReference type="CDD" id="cd02143">
    <property type="entry name" value="nitroreductase_FeS-like"/>
    <property type="match status" value="1"/>
</dbReference>
<evidence type="ECO:0000313" key="7">
    <source>
        <dbReference type="EMBL" id="OLA37800.1"/>
    </source>
</evidence>
<name>A0A1Q6R693_9FIRM</name>
<dbReference type="PANTHER" id="PTHR43673">
    <property type="entry name" value="NAD(P)H NITROREDUCTASE YDGI-RELATED"/>
    <property type="match status" value="1"/>
</dbReference>
<dbReference type="AlphaFoldDB" id="A0A1Q6R693"/>
<gene>
    <name evidence="7" type="ORF">BHW43_05240</name>
</gene>
<dbReference type="InterPro" id="IPR017900">
    <property type="entry name" value="4Fe4S_Fe_S_CS"/>
</dbReference>
<dbReference type="STRING" id="626940.BHW43_05240"/>
<dbReference type="Gene3D" id="3.30.70.20">
    <property type="match status" value="1"/>
</dbReference>
<dbReference type="Proteomes" id="UP000186777">
    <property type="component" value="Unassembled WGS sequence"/>
</dbReference>
<dbReference type="GO" id="GO:0046872">
    <property type="term" value="F:metal ion binding"/>
    <property type="evidence" value="ECO:0007669"/>
    <property type="project" value="UniProtKB-KW"/>
</dbReference>
<keyword evidence="3" id="KW-0560">Oxidoreductase</keyword>
<evidence type="ECO:0000256" key="2">
    <source>
        <dbReference type="ARBA" id="ARBA00022723"/>
    </source>
</evidence>
<dbReference type="InterPro" id="IPR029479">
    <property type="entry name" value="Nitroreductase"/>
</dbReference>
<dbReference type="RefSeq" id="WP_303679774.1">
    <property type="nucleotide sequence ID" value="NZ_DBEZLM010000117.1"/>
</dbReference>
<dbReference type="InterPro" id="IPR017896">
    <property type="entry name" value="4Fe4S_Fe-S-bd"/>
</dbReference>
<comment type="similarity">
    <text evidence="1">Belongs to the nitroreductase family.</text>
</comment>
<dbReference type="Pfam" id="PF00881">
    <property type="entry name" value="Nitroreductase"/>
    <property type="match status" value="1"/>
</dbReference>
<dbReference type="SUPFAM" id="SSF54862">
    <property type="entry name" value="4Fe-4S ferredoxins"/>
    <property type="match status" value="1"/>
</dbReference>
<dbReference type="GO" id="GO:0016491">
    <property type="term" value="F:oxidoreductase activity"/>
    <property type="evidence" value="ECO:0007669"/>
    <property type="project" value="UniProtKB-KW"/>
</dbReference>
<accession>A0A1Q6R693</accession>
<reference evidence="7 8" key="1">
    <citation type="journal article" date="2016" name="Nat. Biotechnol.">
        <title>Measurement of bacterial replication rates in microbial communities.</title>
        <authorList>
            <person name="Brown C.T."/>
            <person name="Olm M.R."/>
            <person name="Thomas B.C."/>
            <person name="Banfield J.F."/>
        </authorList>
    </citation>
    <scope>NUCLEOTIDE SEQUENCE [LARGE SCALE GENOMIC DNA]</scope>
    <source>
        <strain evidence="7">46_33</strain>
    </source>
</reference>
<dbReference type="InterPro" id="IPR000415">
    <property type="entry name" value="Nitroreductase-like"/>
</dbReference>
<proteinExistence type="inferred from homology"/>
<evidence type="ECO:0000259" key="6">
    <source>
        <dbReference type="PROSITE" id="PS51379"/>
    </source>
</evidence>
<protein>
    <submittedName>
        <fullName evidence="7">Nitroreductase</fullName>
    </submittedName>
</protein>
<keyword evidence="4" id="KW-0408">Iron</keyword>
<keyword evidence="5" id="KW-0411">Iron-sulfur</keyword>
<organism evidence="7 8">
    <name type="scientific">Phascolarctobacterium succinatutens</name>
    <dbReference type="NCBI Taxonomy" id="626940"/>
    <lineage>
        <taxon>Bacteria</taxon>
        <taxon>Bacillati</taxon>
        <taxon>Bacillota</taxon>
        <taxon>Negativicutes</taxon>
        <taxon>Acidaminococcales</taxon>
        <taxon>Acidaminococcaceae</taxon>
        <taxon>Phascolarctobacterium</taxon>
    </lineage>
</organism>
<dbReference type="PROSITE" id="PS51379">
    <property type="entry name" value="4FE4S_FER_2"/>
    <property type="match status" value="2"/>
</dbReference>
<dbReference type="PROSITE" id="PS00198">
    <property type="entry name" value="4FE4S_FER_1"/>
    <property type="match status" value="1"/>
</dbReference>
<sequence length="269" mass="30120">MDLLTVNQEKCLRCGICVECCPSCILSMGENGPECNFDRGCMSCGQCVAICPVGALDNKYTPLAEQRPVTMPLPTPEVAYEFLRMRRSVRNFKPQTPTDEEITRMLDVARYAPTAGNSQGMYYIVIRDKEQIRAIADAVADWMEAEVAAGTENKRYFQVVLRAYRERGQDIIARNAPCLIFALARRLNITGVSNAEQSWAYAELFAPTIGLGTTIAGFIQSCGIAGYQPLLDMIAVPPKHKIVGTLMVGYPKYKYQRMPERQHLKVDFR</sequence>
<feature type="domain" description="4Fe-4S ferredoxin-type" evidence="6">
    <location>
        <begin position="2"/>
        <end position="31"/>
    </location>
</feature>
<dbReference type="Gene3D" id="3.40.109.10">
    <property type="entry name" value="NADH Oxidase"/>
    <property type="match status" value="1"/>
</dbReference>
<evidence type="ECO:0000256" key="5">
    <source>
        <dbReference type="ARBA" id="ARBA00023014"/>
    </source>
</evidence>